<dbReference type="AlphaFoldDB" id="A0A8X6KCA6"/>
<keyword evidence="2" id="KW-1185">Reference proteome</keyword>
<name>A0A8X6KCA6_TRICU</name>
<accession>A0A8X6KCA6</accession>
<organism evidence="1 2">
    <name type="scientific">Trichonephila clavata</name>
    <name type="common">Joro spider</name>
    <name type="synonym">Nephila clavata</name>
    <dbReference type="NCBI Taxonomy" id="2740835"/>
    <lineage>
        <taxon>Eukaryota</taxon>
        <taxon>Metazoa</taxon>
        <taxon>Ecdysozoa</taxon>
        <taxon>Arthropoda</taxon>
        <taxon>Chelicerata</taxon>
        <taxon>Arachnida</taxon>
        <taxon>Araneae</taxon>
        <taxon>Araneomorphae</taxon>
        <taxon>Entelegynae</taxon>
        <taxon>Araneoidea</taxon>
        <taxon>Nephilidae</taxon>
        <taxon>Trichonephila</taxon>
    </lineage>
</organism>
<protein>
    <submittedName>
        <fullName evidence="1">Uncharacterized protein</fullName>
    </submittedName>
</protein>
<evidence type="ECO:0000313" key="2">
    <source>
        <dbReference type="Proteomes" id="UP000887116"/>
    </source>
</evidence>
<sequence>MIFTVFLISRSTHTKMKVQRMSHPLIHPLQHNRLPPASSFKMVKAMRYCNPPNDIAQGQEGRFCSQLLLSLYYEITLSL</sequence>
<evidence type="ECO:0000313" key="1">
    <source>
        <dbReference type="EMBL" id="GFQ69244.1"/>
    </source>
</evidence>
<reference evidence="1" key="1">
    <citation type="submission" date="2020-07" db="EMBL/GenBank/DDBJ databases">
        <title>Multicomponent nature underlies the extraordinary mechanical properties of spider dragline silk.</title>
        <authorList>
            <person name="Kono N."/>
            <person name="Nakamura H."/>
            <person name="Mori M."/>
            <person name="Yoshida Y."/>
            <person name="Ohtoshi R."/>
            <person name="Malay A.D."/>
            <person name="Moran D.A.P."/>
            <person name="Tomita M."/>
            <person name="Numata K."/>
            <person name="Arakawa K."/>
        </authorList>
    </citation>
    <scope>NUCLEOTIDE SEQUENCE</scope>
</reference>
<comment type="caution">
    <text evidence="1">The sequence shown here is derived from an EMBL/GenBank/DDBJ whole genome shotgun (WGS) entry which is preliminary data.</text>
</comment>
<gene>
    <name evidence="1" type="primary">X975_26284</name>
    <name evidence="1" type="ORF">TNCT_674131</name>
</gene>
<dbReference type="OrthoDB" id="6422220at2759"/>
<proteinExistence type="predicted"/>
<dbReference type="Proteomes" id="UP000887116">
    <property type="component" value="Unassembled WGS sequence"/>
</dbReference>
<dbReference type="EMBL" id="BMAO01000796">
    <property type="protein sequence ID" value="GFQ69244.1"/>
    <property type="molecule type" value="Genomic_DNA"/>
</dbReference>